<keyword evidence="1" id="KW-1133">Transmembrane helix</keyword>
<evidence type="ECO:0000256" key="1">
    <source>
        <dbReference type="SAM" id="Phobius"/>
    </source>
</evidence>
<keyword evidence="3" id="KW-1185">Reference proteome</keyword>
<dbReference type="AlphaFoldDB" id="A0A1T5A8D3"/>
<dbReference type="STRING" id="572036.SAMN05661099_0428"/>
<dbReference type="Proteomes" id="UP000189981">
    <property type="component" value="Unassembled WGS sequence"/>
</dbReference>
<dbReference type="EMBL" id="FUYR01000001">
    <property type="protein sequence ID" value="SKB31119.1"/>
    <property type="molecule type" value="Genomic_DNA"/>
</dbReference>
<protein>
    <submittedName>
        <fullName evidence="2">Uncharacterized protein</fullName>
    </submittedName>
</protein>
<sequence length="138" mass="15222">MSTLLAKLWQIKKNLKMSTNYKQTLIVASAIVIFIVAQSLYSSRVNDETKISAKVVNVSEGGLKDIVVGLQGIRGIHYISKSNTKGLKVDKLNELLSNKEINLTYIRPGIVSKISPGTETRLISQIELGDSIIYSRSN</sequence>
<evidence type="ECO:0000313" key="3">
    <source>
        <dbReference type="Proteomes" id="UP000189981"/>
    </source>
</evidence>
<dbReference type="RefSeq" id="WP_079700941.1">
    <property type="nucleotide sequence ID" value="NZ_FUYR01000001.1"/>
</dbReference>
<dbReference type="OrthoDB" id="799959at2"/>
<accession>A0A1T5A8D3</accession>
<evidence type="ECO:0000313" key="2">
    <source>
        <dbReference type="EMBL" id="SKB31119.1"/>
    </source>
</evidence>
<reference evidence="3" key="1">
    <citation type="submission" date="2017-02" db="EMBL/GenBank/DDBJ databases">
        <authorList>
            <person name="Varghese N."/>
            <person name="Submissions S."/>
        </authorList>
    </citation>
    <scope>NUCLEOTIDE SEQUENCE [LARGE SCALE GENOMIC DNA]</scope>
    <source>
        <strain evidence="3">DSM 22385</strain>
    </source>
</reference>
<name>A0A1T5A8D3_9SPHI</name>
<organism evidence="2 3">
    <name type="scientific">Daejeonella lutea</name>
    <dbReference type="NCBI Taxonomy" id="572036"/>
    <lineage>
        <taxon>Bacteria</taxon>
        <taxon>Pseudomonadati</taxon>
        <taxon>Bacteroidota</taxon>
        <taxon>Sphingobacteriia</taxon>
        <taxon>Sphingobacteriales</taxon>
        <taxon>Sphingobacteriaceae</taxon>
        <taxon>Daejeonella</taxon>
    </lineage>
</organism>
<gene>
    <name evidence="2" type="ORF">SAMN05661099_0428</name>
</gene>
<proteinExistence type="predicted"/>
<keyword evidence="1" id="KW-0472">Membrane</keyword>
<keyword evidence="1" id="KW-0812">Transmembrane</keyword>
<feature type="transmembrane region" description="Helical" evidence="1">
    <location>
        <begin position="21"/>
        <end position="41"/>
    </location>
</feature>